<accession>A0A835TRQ8</accession>
<reference evidence="2" key="1">
    <citation type="submission" date="2020-10" db="EMBL/GenBank/DDBJ databases">
        <title>Feather gene expression reveals the developmental basis of iridescence in African starlings.</title>
        <authorList>
            <person name="Rubenstein D.R."/>
        </authorList>
    </citation>
    <scope>NUCLEOTIDE SEQUENCE</scope>
    <source>
        <strain evidence="2">SS15</strain>
        <tissue evidence="2">Liver</tissue>
    </source>
</reference>
<gene>
    <name evidence="3" type="ORF">IHE44_0008346</name>
    <name evidence="2" type="ORF">IHE44_003734</name>
</gene>
<dbReference type="Proteomes" id="UP000618051">
    <property type="component" value="Unassembled WGS sequence"/>
</dbReference>
<dbReference type="AlphaFoldDB" id="A0A835TRQ8"/>
<name>A0A835TRQ8_9PASS</name>
<feature type="region of interest" description="Disordered" evidence="1">
    <location>
        <begin position="1"/>
        <end position="30"/>
    </location>
</feature>
<dbReference type="EMBL" id="JADDUC010000164">
    <property type="protein sequence ID" value="KAG0116657.1"/>
    <property type="molecule type" value="Genomic_DNA"/>
</dbReference>
<feature type="compositionally biased region" description="Basic and acidic residues" evidence="1">
    <location>
        <begin position="65"/>
        <end position="96"/>
    </location>
</feature>
<reference evidence="3 4" key="2">
    <citation type="journal article" date="2021" name="J. Hered.">
        <title>Feather Gene Expression Elucidates the Developmental Basis of Plumage Iridescence in African Starlings.</title>
        <authorList>
            <person name="Rubenstein D.R."/>
            <person name="Corvelo A."/>
            <person name="MacManes M.D."/>
            <person name="Maia R."/>
            <person name="Narzisi G."/>
            <person name="Rousaki A."/>
            <person name="Vandenabeele P."/>
            <person name="Shawkey M.D."/>
            <person name="Solomon J."/>
        </authorList>
    </citation>
    <scope>NUCLEOTIDE SEQUENCE [LARGE SCALE GENOMIC DNA]</scope>
    <source>
        <strain evidence="3">SS15</strain>
    </source>
</reference>
<proteinExistence type="predicted"/>
<sequence length="194" mass="21089">MSKGAEIPMESNTWAAAEEMPQSDVGGQPLGKILSLDRREAKKVLEIYVKRSLSCHENSVVAKKTFLEKDRGRGRKKSPEDQKENTAQKAKEKDVKAPQGSKPEGAKKHRVDSSTSPTPGRALKKKPSLKKVFSMKKHGEEERGEPGSGARSKRPGCLPLRHVLTPAQPGGTPKTLTHPCWAALGKATLFSAGF</sequence>
<evidence type="ECO:0000256" key="1">
    <source>
        <dbReference type="SAM" id="MobiDB-lite"/>
    </source>
</evidence>
<organism evidence="2">
    <name type="scientific">Lamprotornis superbus</name>
    <dbReference type="NCBI Taxonomy" id="245042"/>
    <lineage>
        <taxon>Eukaryota</taxon>
        <taxon>Metazoa</taxon>
        <taxon>Chordata</taxon>
        <taxon>Craniata</taxon>
        <taxon>Vertebrata</taxon>
        <taxon>Euteleostomi</taxon>
        <taxon>Archelosauria</taxon>
        <taxon>Archosauria</taxon>
        <taxon>Dinosauria</taxon>
        <taxon>Saurischia</taxon>
        <taxon>Theropoda</taxon>
        <taxon>Coelurosauria</taxon>
        <taxon>Aves</taxon>
        <taxon>Neognathae</taxon>
        <taxon>Neoaves</taxon>
        <taxon>Telluraves</taxon>
        <taxon>Australaves</taxon>
        <taxon>Passeriformes</taxon>
        <taxon>Sturnidae</taxon>
        <taxon>Lamprotornis</taxon>
    </lineage>
</organism>
<dbReference type="EMBL" id="JADDUC020000028">
    <property type="protein sequence ID" value="KAI1230913.1"/>
    <property type="molecule type" value="Genomic_DNA"/>
</dbReference>
<comment type="caution">
    <text evidence="2">The sequence shown here is derived from an EMBL/GenBank/DDBJ whole genome shotgun (WGS) entry which is preliminary data.</text>
</comment>
<protein>
    <submittedName>
        <fullName evidence="2">Uncharacterized protein</fullName>
    </submittedName>
</protein>
<reference evidence="3" key="3">
    <citation type="submission" date="2022-01" db="EMBL/GenBank/DDBJ databases">
        <authorList>
            <person name="Rubenstein D.R."/>
        </authorList>
    </citation>
    <scope>NUCLEOTIDE SEQUENCE</scope>
    <source>
        <strain evidence="3">SS15</strain>
        <tissue evidence="3">Liver</tissue>
    </source>
</reference>
<evidence type="ECO:0000313" key="4">
    <source>
        <dbReference type="Proteomes" id="UP000618051"/>
    </source>
</evidence>
<keyword evidence="4" id="KW-1185">Reference proteome</keyword>
<evidence type="ECO:0000313" key="3">
    <source>
        <dbReference type="EMBL" id="KAI1230913.1"/>
    </source>
</evidence>
<dbReference type="OrthoDB" id="9948726at2759"/>
<feature type="compositionally biased region" description="Basic residues" evidence="1">
    <location>
        <begin position="122"/>
        <end position="136"/>
    </location>
</feature>
<evidence type="ECO:0000313" key="2">
    <source>
        <dbReference type="EMBL" id="KAG0116657.1"/>
    </source>
</evidence>
<feature type="region of interest" description="Disordered" evidence="1">
    <location>
        <begin position="59"/>
        <end position="173"/>
    </location>
</feature>